<evidence type="ECO:0000256" key="2">
    <source>
        <dbReference type="ARBA" id="ARBA00004752"/>
    </source>
</evidence>
<dbReference type="GO" id="GO:0008764">
    <property type="term" value="F:UDP-N-acetylmuramoylalanine-D-glutamate ligase activity"/>
    <property type="evidence" value="ECO:0007669"/>
    <property type="project" value="UniProtKB-UniRule"/>
</dbReference>
<keyword evidence="4 7" id="KW-0436">Ligase</keyword>
<dbReference type="GO" id="GO:0005524">
    <property type="term" value="F:ATP binding"/>
    <property type="evidence" value="ECO:0007669"/>
    <property type="project" value="UniProtKB-UniRule"/>
</dbReference>
<dbReference type="eggNOG" id="COG0771">
    <property type="taxonomic scope" value="Bacteria"/>
</dbReference>
<dbReference type="KEGG" id="cdo:CDOO_09435"/>
<dbReference type="PANTHER" id="PTHR43692:SF1">
    <property type="entry name" value="UDP-N-ACETYLMURAMOYLALANINE--D-GLUTAMATE LIGASE"/>
    <property type="match status" value="1"/>
</dbReference>
<keyword evidence="6 7" id="KW-0067">ATP-binding</keyword>
<comment type="pathway">
    <text evidence="2 7 8">Cell wall biogenesis; peptidoglycan biosynthesis.</text>
</comment>
<evidence type="ECO:0000256" key="3">
    <source>
        <dbReference type="ARBA" id="ARBA00022490"/>
    </source>
</evidence>
<dbReference type="GO" id="GO:0008360">
    <property type="term" value="P:regulation of cell shape"/>
    <property type="evidence" value="ECO:0007669"/>
    <property type="project" value="UniProtKB-KW"/>
</dbReference>
<dbReference type="HAMAP" id="MF_00639">
    <property type="entry name" value="MurD"/>
    <property type="match status" value="1"/>
</dbReference>
<keyword evidence="7 8" id="KW-0131">Cell cycle</keyword>
<dbReference type="GO" id="GO:0051301">
    <property type="term" value="P:cell division"/>
    <property type="evidence" value="ECO:0007669"/>
    <property type="project" value="UniProtKB-KW"/>
</dbReference>
<keyword evidence="7 8" id="KW-0132">Cell division</keyword>
<dbReference type="GO" id="GO:0009252">
    <property type="term" value="P:peptidoglycan biosynthetic process"/>
    <property type="evidence" value="ECO:0007669"/>
    <property type="project" value="UniProtKB-UniRule"/>
</dbReference>
<evidence type="ECO:0000313" key="12">
    <source>
        <dbReference type="Proteomes" id="UP000029914"/>
    </source>
</evidence>
<keyword evidence="5 7" id="KW-0547">Nucleotide-binding</keyword>
<dbReference type="Pfam" id="PF08245">
    <property type="entry name" value="Mur_ligase_M"/>
    <property type="match status" value="1"/>
</dbReference>
<keyword evidence="3 7" id="KW-0963">Cytoplasm</keyword>
<dbReference type="Proteomes" id="UP000029914">
    <property type="component" value="Chromosome"/>
</dbReference>
<evidence type="ECO:0000256" key="8">
    <source>
        <dbReference type="RuleBase" id="RU003664"/>
    </source>
</evidence>
<organism evidence="11 12">
    <name type="scientific">Corynebacterium doosanense CAU 212 = DSM 45436</name>
    <dbReference type="NCBI Taxonomy" id="558173"/>
    <lineage>
        <taxon>Bacteria</taxon>
        <taxon>Bacillati</taxon>
        <taxon>Actinomycetota</taxon>
        <taxon>Actinomycetes</taxon>
        <taxon>Mycobacteriales</taxon>
        <taxon>Corynebacteriaceae</taxon>
        <taxon>Corynebacterium</taxon>
    </lineage>
</organism>
<dbReference type="GO" id="GO:0005737">
    <property type="term" value="C:cytoplasm"/>
    <property type="evidence" value="ECO:0007669"/>
    <property type="project" value="UniProtKB-SubCell"/>
</dbReference>
<dbReference type="GO" id="GO:0071555">
    <property type="term" value="P:cell wall organization"/>
    <property type="evidence" value="ECO:0007669"/>
    <property type="project" value="UniProtKB-KW"/>
</dbReference>
<dbReference type="Pfam" id="PF02875">
    <property type="entry name" value="Mur_ligase_C"/>
    <property type="match status" value="1"/>
</dbReference>
<dbReference type="HOGENOM" id="CLU_032540_0_0_11"/>
<feature type="binding site" evidence="7">
    <location>
        <begin position="113"/>
        <end position="119"/>
    </location>
    <ligand>
        <name>ATP</name>
        <dbReference type="ChEBI" id="CHEBI:30616"/>
    </ligand>
</feature>
<dbReference type="Gene3D" id="3.90.190.20">
    <property type="entry name" value="Mur ligase, C-terminal domain"/>
    <property type="match status" value="1"/>
</dbReference>
<dbReference type="Gene3D" id="3.40.50.720">
    <property type="entry name" value="NAD(P)-binding Rossmann-like Domain"/>
    <property type="match status" value="1"/>
</dbReference>
<evidence type="ECO:0000259" key="9">
    <source>
        <dbReference type="Pfam" id="PF02875"/>
    </source>
</evidence>
<evidence type="ECO:0000256" key="7">
    <source>
        <dbReference type="HAMAP-Rule" id="MF_00639"/>
    </source>
</evidence>
<dbReference type="SUPFAM" id="SSF51984">
    <property type="entry name" value="MurCD N-terminal domain"/>
    <property type="match status" value="1"/>
</dbReference>
<dbReference type="InterPro" id="IPR013221">
    <property type="entry name" value="Mur_ligase_cen"/>
</dbReference>
<name>A0A097IH78_9CORY</name>
<evidence type="ECO:0000259" key="10">
    <source>
        <dbReference type="Pfam" id="PF08245"/>
    </source>
</evidence>
<protein>
    <recommendedName>
        <fullName evidence="7 8">UDP-N-acetylmuramoylalanine--D-glutamate ligase</fullName>
        <ecNumber evidence="7 8">6.3.2.9</ecNumber>
    </recommendedName>
    <alternativeName>
        <fullName evidence="7">D-glutamic acid-adding enzyme</fullName>
    </alternativeName>
    <alternativeName>
        <fullName evidence="7">UDP-N-acetylmuramoyl-L-alanyl-D-glutamate synthetase</fullName>
    </alternativeName>
</protein>
<dbReference type="AlphaFoldDB" id="A0A097IH78"/>
<dbReference type="EMBL" id="CP006764">
    <property type="protein sequence ID" value="AIT61462.1"/>
    <property type="molecule type" value="Genomic_DNA"/>
</dbReference>
<keyword evidence="12" id="KW-1185">Reference proteome</keyword>
<dbReference type="InterPro" id="IPR036615">
    <property type="entry name" value="Mur_ligase_C_dom_sf"/>
</dbReference>
<dbReference type="InterPro" id="IPR004101">
    <property type="entry name" value="Mur_ligase_C"/>
</dbReference>
<evidence type="ECO:0000256" key="5">
    <source>
        <dbReference type="ARBA" id="ARBA00022741"/>
    </source>
</evidence>
<dbReference type="InterPro" id="IPR036565">
    <property type="entry name" value="Mur-like_cat_sf"/>
</dbReference>
<comment type="function">
    <text evidence="7 8">Cell wall formation. Catalyzes the addition of glutamate to the nucleotide precursor UDP-N-acetylmuramoyl-L-alanine (UMA).</text>
</comment>
<keyword evidence="7 8" id="KW-0133">Cell shape</keyword>
<feature type="domain" description="Mur ligase central" evidence="10">
    <location>
        <begin position="111"/>
        <end position="211"/>
    </location>
</feature>
<dbReference type="SUPFAM" id="SSF53623">
    <property type="entry name" value="MurD-like peptide ligases, catalytic domain"/>
    <property type="match status" value="1"/>
</dbReference>
<evidence type="ECO:0000256" key="6">
    <source>
        <dbReference type="ARBA" id="ARBA00022840"/>
    </source>
</evidence>
<dbReference type="Gene3D" id="3.40.1190.10">
    <property type="entry name" value="Mur-like, catalytic domain"/>
    <property type="match status" value="1"/>
</dbReference>
<keyword evidence="7 8" id="KW-0573">Peptidoglycan synthesis</keyword>
<dbReference type="NCBIfam" id="TIGR01087">
    <property type="entry name" value="murD"/>
    <property type="match status" value="1"/>
</dbReference>
<comment type="similarity">
    <text evidence="7">Belongs to the MurCDEF family.</text>
</comment>
<dbReference type="UniPathway" id="UPA00219"/>
<reference evidence="11 12" key="1">
    <citation type="submission" date="2013-09" db="EMBL/GenBank/DDBJ databases">
        <title>Complete genome sequence of Corynebacterium doosanense CAU 212(T) (=DSM 45436(T)), isolated from activated sludge.</title>
        <authorList>
            <person name="Schaffert L."/>
            <person name="Albersmeier A."/>
            <person name="Kalinowski J."/>
            <person name="Ruckert C."/>
        </authorList>
    </citation>
    <scope>NUCLEOTIDE SEQUENCE [LARGE SCALE GENOMIC DNA]</scope>
    <source>
        <strain evidence="11 12">CAU 212</strain>
    </source>
</reference>
<dbReference type="EC" id="6.3.2.9" evidence="7 8"/>
<dbReference type="RefSeq" id="WP_018020868.1">
    <property type="nucleotide sequence ID" value="NZ_AQUX01000001.1"/>
</dbReference>
<dbReference type="InterPro" id="IPR005762">
    <property type="entry name" value="MurD"/>
</dbReference>
<evidence type="ECO:0000256" key="1">
    <source>
        <dbReference type="ARBA" id="ARBA00004496"/>
    </source>
</evidence>
<keyword evidence="7 8" id="KW-0961">Cell wall biogenesis/degradation</keyword>
<comment type="catalytic activity">
    <reaction evidence="7 8">
        <text>UDP-N-acetyl-alpha-D-muramoyl-L-alanine + D-glutamate + ATP = UDP-N-acetyl-alpha-D-muramoyl-L-alanyl-D-glutamate + ADP + phosphate + H(+)</text>
        <dbReference type="Rhea" id="RHEA:16429"/>
        <dbReference type="ChEBI" id="CHEBI:15378"/>
        <dbReference type="ChEBI" id="CHEBI:29986"/>
        <dbReference type="ChEBI" id="CHEBI:30616"/>
        <dbReference type="ChEBI" id="CHEBI:43474"/>
        <dbReference type="ChEBI" id="CHEBI:83898"/>
        <dbReference type="ChEBI" id="CHEBI:83900"/>
        <dbReference type="ChEBI" id="CHEBI:456216"/>
        <dbReference type="EC" id="6.3.2.9"/>
    </reaction>
</comment>
<evidence type="ECO:0000256" key="4">
    <source>
        <dbReference type="ARBA" id="ARBA00022598"/>
    </source>
</evidence>
<evidence type="ECO:0000313" key="11">
    <source>
        <dbReference type="EMBL" id="AIT61462.1"/>
    </source>
</evidence>
<dbReference type="SUPFAM" id="SSF53244">
    <property type="entry name" value="MurD-like peptide ligases, peptide-binding domain"/>
    <property type="match status" value="1"/>
</dbReference>
<accession>A0A097IH78</accession>
<dbReference type="STRING" id="558173.CDOO_09435"/>
<gene>
    <name evidence="7 11" type="primary">murD</name>
    <name evidence="11" type="ORF">CDOO_09435</name>
</gene>
<comment type="subcellular location">
    <subcellularLocation>
        <location evidence="1 7 8">Cytoplasm</location>
    </subcellularLocation>
</comment>
<proteinExistence type="inferred from homology"/>
<dbReference type="PANTHER" id="PTHR43692">
    <property type="entry name" value="UDP-N-ACETYLMURAMOYLALANINE--D-GLUTAMATE LIGASE"/>
    <property type="match status" value="1"/>
</dbReference>
<dbReference type="OrthoDB" id="9809796at2"/>
<sequence>MEHILGTGTVLVTGAGVSGTGTHALLTSLGADVVLVDDRSQLPGVIATESARELLRGGSVSLLVTSPGWRPDSEIFAEAERAGVEVIGDVELAYRLDRAEVFGTPRAWLVVTGTNGKTTTTAMLADIMALHCAASGQHAQAVGNIGTAVADALRAEERVDVLVAELSSFQLHWSSELRPDAGVLLNLAEDHLDWHGSLAAYAADKASVLTAGRPVAGIDDALVRAEVERLNPANLVGFTVAEPEPGQVGVVDGRITDRIDGEPVDICSAEGLQPAGPAGVLDALAAAAVARTQGVAPDTIATALANFSVAGHRGAVVHRGSKQWIDNSKATNPHAADAALGAFDDRVIWIAGGQLKGAEVDDLLRTHAHRLSAVGLLGQDRGVLAAAVEKHAPGIPVLVTDETEPEKAMTELVDFAHRQDGVTVLLAPAAASLDMYTGMGQRGDLFTAAAARIDADPEENR</sequence>
<feature type="domain" description="Mur ligase C-terminal" evidence="9">
    <location>
        <begin position="313"/>
        <end position="428"/>
    </location>
</feature>